<protein>
    <submittedName>
        <fullName evidence="3">Cytoplasmic tRNA 2-thiolation protein 2</fullName>
    </submittedName>
</protein>
<dbReference type="SUPFAM" id="SSF52402">
    <property type="entry name" value="Adenine nucleotide alpha hydrolases-like"/>
    <property type="match status" value="1"/>
</dbReference>
<keyword evidence="2" id="KW-0819">tRNA processing</keyword>
<accession>A0A6G1SMW3</accession>
<evidence type="ECO:0000313" key="3">
    <source>
        <dbReference type="EMBL" id="MDE51240.1"/>
    </source>
</evidence>
<dbReference type="PANTHER" id="PTHR20882">
    <property type="entry name" value="CYTOPLASMIC TRNA 2-THIOLATION PROTEIN 2"/>
    <property type="match status" value="1"/>
</dbReference>
<reference evidence="3" key="1">
    <citation type="submission" date="2018-10" db="EMBL/GenBank/DDBJ databases">
        <title>Transcriptome assembly of Aceria tosichella (Wheat curl mite) Type 2.</title>
        <authorList>
            <person name="Scully E.D."/>
            <person name="Geib S.M."/>
            <person name="Palmer N.A."/>
            <person name="Gupta A.K."/>
            <person name="Sarath G."/>
            <person name="Tatineni S."/>
        </authorList>
    </citation>
    <scope>NUCLEOTIDE SEQUENCE</scope>
    <source>
        <strain evidence="3">LincolnNE</strain>
    </source>
</reference>
<dbReference type="Gene3D" id="3.40.50.620">
    <property type="entry name" value="HUPs"/>
    <property type="match status" value="1"/>
</dbReference>
<sequence>MTPEGDQRVCRKCGRAPFIVLDKVHVECKDCFVESSVKRFRQTVGKPKLIRNNDSLLVAYSGGQSSCALLDLMKSRLDLSSGPEPKFRPSILHIDVQSILCDSSLLNIKSSRLNNLNNLLQDLRQRYPAWPIYWTSIETCMASSSEVGGLYKIFKSTEEIDVAGSHLLTNEDAHVKLQEAISRIGDLTDKQNFVTERCKDLINRVALAINSTIEVSADKLKFVLVGSSATQLANNLLVDVILGHGSTIRPAVSVLDERFAIPLLRPMRDFSKKEIAFYLRARGIESATQPNILTKADRKACIQTVTETFLSKLYVDYPATYSTLLRTGGKLV</sequence>
<dbReference type="GO" id="GO:0000049">
    <property type="term" value="F:tRNA binding"/>
    <property type="evidence" value="ECO:0007669"/>
    <property type="project" value="InterPro"/>
</dbReference>
<name>A0A6G1SMW3_9ACAR</name>
<keyword evidence="1" id="KW-0963">Cytoplasm</keyword>
<gene>
    <name evidence="3" type="primary">ctu2</name>
    <name evidence="3" type="ORF">g.19261</name>
</gene>
<dbReference type="EMBL" id="GGYP01006469">
    <property type="protein sequence ID" value="MDE51240.1"/>
    <property type="molecule type" value="Transcribed_RNA"/>
</dbReference>
<dbReference type="PANTHER" id="PTHR20882:SF14">
    <property type="entry name" value="CYTOPLASMIC TRNA 2-THIOLATION PROTEIN 2"/>
    <property type="match status" value="1"/>
</dbReference>
<dbReference type="GO" id="GO:0005829">
    <property type="term" value="C:cytosol"/>
    <property type="evidence" value="ECO:0007669"/>
    <property type="project" value="TreeGrafter"/>
</dbReference>
<dbReference type="AlphaFoldDB" id="A0A6G1SMW3"/>
<dbReference type="InterPro" id="IPR014729">
    <property type="entry name" value="Rossmann-like_a/b/a_fold"/>
</dbReference>
<evidence type="ECO:0000256" key="2">
    <source>
        <dbReference type="ARBA" id="ARBA00022694"/>
    </source>
</evidence>
<evidence type="ECO:0000256" key="1">
    <source>
        <dbReference type="ARBA" id="ARBA00022490"/>
    </source>
</evidence>
<proteinExistence type="predicted"/>
<dbReference type="GO" id="GO:0002143">
    <property type="term" value="P:tRNA wobble position uridine thiolation"/>
    <property type="evidence" value="ECO:0007669"/>
    <property type="project" value="TreeGrafter"/>
</dbReference>
<dbReference type="GO" id="GO:0016783">
    <property type="term" value="F:sulfurtransferase activity"/>
    <property type="evidence" value="ECO:0007669"/>
    <property type="project" value="TreeGrafter"/>
</dbReference>
<organism evidence="3">
    <name type="scientific">Aceria tosichella</name>
    <name type="common">wheat curl mite</name>
    <dbReference type="NCBI Taxonomy" id="561515"/>
    <lineage>
        <taxon>Eukaryota</taxon>
        <taxon>Metazoa</taxon>
        <taxon>Ecdysozoa</taxon>
        <taxon>Arthropoda</taxon>
        <taxon>Chelicerata</taxon>
        <taxon>Arachnida</taxon>
        <taxon>Acari</taxon>
        <taxon>Acariformes</taxon>
        <taxon>Trombidiformes</taxon>
        <taxon>Prostigmata</taxon>
        <taxon>Eupodina</taxon>
        <taxon>Eriophyoidea</taxon>
        <taxon>Eriophyidae</taxon>
        <taxon>Eriophyinae</taxon>
        <taxon>Aceriini</taxon>
        <taxon>Aceria</taxon>
    </lineage>
</organism>
<dbReference type="InterPro" id="IPR019407">
    <property type="entry name" value="CTU2"/>
</dbReference>